<protein>
    <recommendedName>
        <fullName evidence="10">tRNA dimethylallyltransferase</fullName>
        <ecNumber evidence="10">2.5.1.75</ecNumber>
    </recommendedName>
    <alternativeName>
        <fullName evidence="10">Dimethylallyl diphosphate:tRNA dimethylallyltransferase</fullName>
        <shortName evidence="10">DMAPP:tRNA dimethylallyltransferase</shortName>
        <shortName evidence="10">DMATase</shortName>
    </alternativeName>
    <alternativeName>
        <fullName evidence="10">Isopentenyl-diphosphate:tRNA isopentenyltransferase</fullName>
        <shortName evidence="10">IPP transferase</shortName>
        <shortName evidence="10">IPPT</shortName>
        <shortName evidence="10">IPTase</shortName>
    </alternativeName>
</protein>
<dbReference type="AlphaFoldDB" id="A0A1G2FAL4"/>
<dbReference type="EMBL" id="MHMV01000002">
    <property type="protein sequence ID" value="OGZ35114.1"/>
    <property type="molecule type" value="Genomic_DNA"/>
</dbReference>
<comment type="caution">
    <text evidence="12">The sequence shown here is derived from an EMBL/GenBank/DDBJ whole genome shotgun (WGS) entry which is preliminary data.</text>
</comment>
<dbReference type="GO" id="GO:0005524">
    <property type="term" value="F:ATP binding"/>
    <property type="evidence" value="ECO:0007669"/>
    <property type="project" value="UniProtKB-UniRule"/>
</dbReference>
<evidence type="ECO:0000256" key="9">
    <source>
        <dbReference type="ARBA" id="ARBA00049563"/>
    </source>
</evidence>
<keyword evidence="7 10" id="KW-0067">ATP-binding</keyword>
<dbReference type="GO" id="GO:0006400">
    <property type="term" value="P:tRNA modification"/>
    <property type="evidence" value="ECO:0007669"/>
    <property type="project" value="TreeGrafter"/>
</dbReference>
<evidence type="ECO:0000313" key="13">
    <source>
        <dbReference type="Proteomes" id="UP000177725"/>
    </source>
</evidence>
<comment type="catalytic activity">
    <reaction evidence="9 10">
        <text>adenosine(37) in tRNA + dimethylallyl diphosphate = N(6)-dimethylallyladenosine(37) in tRNA + diphosphate</text>
        <dbReference type="Rhea" id="RHEA:26482"/>
        <dbReference type="Rhea" id="RHEA-COMP:10162"/>
        <dbReference type="Rhea" id="RHEA-COMP:10375"/>
        <dbReference type="ChEBI" id="CHEBI:33019"/>
        <dbReference type="ChEBI" id="CHEBI:57623"/>
        <dbReference type="ChEBI" id="CHEBI:74411"/>
        <dbReference type="ChEBI" id="CHEBI:74415"/>
        <dbReference type="EC" id="2.5.1.75"/>
    </reaction>
</comment>
<evidence type="ECO:0000256" key="7">
    <source>
        <dbReference type="ARBA" id="ARBA00022840"/>
    </source>
</evidence>
<evidence type="ECO:0000256" key="6">
    <source>
        <dbReference type="ARBA" id="ARBA00022741"/>
    </source>
</evidence>
<dbReference type="Gene3D" id="1.10.20.140">
    <property type="match status" value="1"/>
</dbReference>
<feature type="binding site" evidence="10">
    <location>
        <begin position="19"/>
        <end position="24"/>
    </location>
    <ligand>
        <name>substrate</name>
    </ligand>
</feature>
<comment type="caution">
    <text evidence="10">Lacks conserved residue(s) required for the propagation of feature annotation.</text>
</comment>
<feature type="site" description="Interaction with substrate tRNA" evidence="10">
    <location>
        <position position="161"/>
    </location>
</feature>
<dbReference type="EC" id="2.5.1.75" evidence="10"/>
<organism evidence="12 13">
    <name type="scientific">Candidatus Portnoybacteria bacterium RBG_13_41_18</name>
    <dbReference type="NCBI Taxonomy" id="1801991"/>
    <lineage>
        <taxon>Bacteria</taxon>
        <taxon>Candidatus Portnoyibacteriota</taxon>
    </lineage>
</organism>
<dbReference type="HAMAP" id="MF_00185">
    <property type="entry name" value="IPP_trans"/>
    <property type="match status" value="1"/>
</dbReference>
<keyword evidence="8 10" id="KW-0460">Magnesium</keyword>
<feature type="region of interest" description="Interaction with substrate tRNA" evidence="10">
    <location>
        <begin position="54"/>
        <end position="57"/>
    </location>
</feature>
<evidence type="ECO:0000256" key="8">
    <source>
        <dbReference type="ARBA" id="ARBA00022842"/>
    </source>
</evidence>
<proteinExistence type="inferred from homology"/>
<evidence type="ECO:0000256" key="4">
    <source>
        <dbReference type="ARBA" id="ARBA00022679"/>
    </source>
</evidence>
<dbReference type="GO" id="GO:0052381">
    <property type="term" value="F:tRNA dimethylallyltransferase activity"/>
    <property type="evidence" value="ECO:0007669"/>
    <property type="project" value="UniProtKB-UniRule"/>
</dbReference>
<evidence type="ECO:0000256" key="10">
    <source>
        <dbReference type="HAMAP-Rule" id="MF_00185"/>
    </source>
</evidence>
<evidence type="ECO:0000313" key="12">
    <source>
        <dbReference type="EMBL" id="OGZ35114.1"/>
    </source>
</evidence>
<keyword evidence="5 10" id="KW-0819">tRNA processing</keyword>
<keyword evidence="4 10" id="KW-0808">Transferase</keyword>
<name>A0A1G2FAL4_9BACT</name>
<feature type="site" description="Interaction with substrate tRNA" evidence="10">
    <location>
        <position position="138"/>
    </location>
</feature>
<evidence type="ECO:0000256" key="3">
    <source>
        <dbReference type="ARBA" id="ARBA00005842"/>
    </source>
</evidence>
<dbReference type="PANTHER" id="PTHR11088:SF60">
    <property type="entry name" value="TRNA DIMETHYLALLYLTRANSFERASE"/>
    <property type="match status" value="1"/>
</dbReference>
<comment type="subunit">
    <text evidence="10">Monomer.</text>
</comment>
<comment type="cofactor">
    <cofactor evidence="1 10">
        <name>Mg(2+)</name>
        <dbReference type="ChEBI" id="CHEBI:18420"/>
    </cofactor>
</comment>
<evidence type="ECO:0000256" key="5">
    <source>
        <dbReference type="ARBA" id="ARBA00022694"/>
    </source>
</evidence>
<evidence type="ECO:0000256" key="2">
    <source>
        <dbReference type="ARBA" id="ARBA00003213"/>
    </source>
</evidence>
<dbReference type="Proteomes" id="UP000177725">
    <property type="component" value="Unassembled WGS sequence"/>
</dbReference>
<dbReference type="InterPro" id="IPR039657">
    <property type="entry name" value="Dimethylallyltransferase"/>
</dbReference>
<dbReference type="Pfam" id="PF01715">
    <property type="entry name" value="IPPT"/>
    <property type="match status" value="1"/>
</dbReference>
<evidence type="ECO:0000256" key="1">
    <source>
        <dbReference type="ARBA" id="ARBA00001946"/>
    </source>
</evidence>
<accession>A0A1G2FAL4</accession>
<gene>
    <name evidence="10" type="primary">miaA</name>
    <name evidence="12" type="ORF">A2174_00950</name>
</gene>
<keyword evidence="6 10" id="KW-0547">Nucleotide-binding</keyword>
<comment type="similarity">
    <text evidence="3 10">Belongs to the IPP transferase family.</text>
</comment>
<dbReference type="InterPro" id="IPR027417">
    <property type="entry name" value="P-loop_NTPase"/>
</dbReference>
<dbReference type="SUPFAM" id="SSF52540">
    <property type="entry name" value="P-loop containing nucleoside triphosphate hydrolases"/>
    <property type="match status" value="1"/>
</dbReference>
<feature type="binding site" evidence="10">
    <location>
        <begin position="17"/>
        <end position="24"/>
    </location>
    <ligand>
        <name>ATP</name>
        <dbReference type="ChEBI" id="CHEBI:30616"/>
    </ligand>
</feature>
<reference evidence="12 13" key="1">
    <citation type="journal article" date="2016" name="Nat. Commun.">
        <title>Thousands of microbial genomes shed light on interconnected biogeochemical processes in an aquifer system.</title>
        <authorList>
            <person name="Anantharaman K."/>
            <person name="Brown C.T."/>
            <person name="Hug L.A."/>
            <person name="Sharon I."/>
            <person name="Castelle C.J."/>
            <person name="Probst A.J."/>
            <person name="Thomas B.C."/>
            <person name="Singh A."/>
            <person name="Wilkins M.J."/>
            <person name="Karaoz U."/>
            <person name="Brodie E.L."/>
            <person name="Williams K.H."/>
            <person name="Hubbard S.S."/>
            <person name="Banfield J.F."/>
        </authorList>
    </citation>
    <scope>NUCLEOTIDE SEQUENCE [LARGE SCALE GENOMIC DNA]</scope>
</reference>
<dbReference type="InterPro" id="IPR018022">
    <property type="entry name" value="IPT"/>
</dbReference>
<comment type="function">
    <text evidence="2 10">Catalyzes the transfer of a dimethylallyl group onto the adenine at position 37 in tRNAs that read codons beginning with uridine, leading to the formation of N6-(dimethylallyl)adenosine (i(6)A).</text>
</comment>
<feature type="region of interest" description="Disordered" evidence="11">
    <location>
        <begin position="228"/>
        <end position="248"/>
    </location>
</feature>
<dbReference type="PANTHER" id="PTHR11088">
    <property type="entry name" value="TRNA DIMETHYLALLYLTRANSFERASE"/>
    <property type="match status" value="1"/>
</dbReference>
<dbReference type="Gene3D" id="3.40.50.300">
    <property type="entry name" value="P-loop containing nucleotide triphosphate hydrolases"/>
    <property type="match status" value="1"/>
</dbReference>
<evidence type="ECO:0000256" key="11">
    <source>
        <dbReference type="SAM" id="MobiDB-lite"/>
    </source>
</evidence>
<sequence>MTKQKNRLNSKLIVILGPTASGKSDLAVEIALRLSSGQARKKYGINGAEIISADSRQVYHGMNLGTGKVPQDSISPLSDSKHPIAVGQRYFYRGIAHHLLDIANPKRRFTVAQFKKLALKAIKDIQRRGKIPVICGGTGFYIRVITDNLQIPEVKPDLKLRAELEKKTTRELYDELRKLDPNRAAIIDPYNPRRLIRALEIILKTGKPVPLLISQNVIPAKAEIQVNESGSRVTRPNTSGGREPGMTQNSFNTLFLSLKKSPAELKILIRKRLFRRFRQGMVAEVKKLRASGLSWKRLDGFGLEYRWITKFLQKKISREEMVTRLQKDIEHYAKRQMTWFKKYPGEKIHWIKKTKKANKLINNFLAK</sequence>